<sequence>MRFKSIFFYVLPVAASLALTSCSDDDSSSNEPSYNIPSTYTFERDGQSTVDFSGQTTRLKMLLEFDAYSKNKAGFPTFDNNLVLNMFSNTNNPFSEEALNTSGKQLRDKTAASADYFASNSVEAAEIKASFDGLFTEMGQAAANYATTATPGTAGSIEDGKRLVNGKGLEPNQAIIKGLMGACFMDQALNNYLSITVLDETKLANDAGTLEAGKNYTTMEHKWDEAYGYIFGYQTTNTDGTTKVYFWESYLNTVNGNPFFEGITDNIKNAFIKGRAAIVNKDYTTRNAQIAIIKENLSKVGAVRAVYYLNEGKALLSGDNTQTVKGFHALSEAYGFITGLRYTNNPAKNTSYFTAQEVKNIQETLLGGTDGFWDANYTSQKATELMETIAQRFGFTVEQAIHEGGSH</sequence>
<dbReference type="PROSITE" id="PS51257">
    <property type="entry name" value="PROKAR_LIPOPROTEIN"/>
    <property type="match status" value="1"/>
</dbReference>
<organism evidence="2 3">
    <name type="scientific">Flavobacterium suzhouense</name>
    <dbReference type="NCBI Taxonomy" id="1529638"/>
    <lineage>
        <taxon>Bacteria</taxon>
        <taxon>Pseudomonadati</taxon>
        <taxon>Bacteroidota</taxon>
        <taxon>Flavobacteriia</taxon>
        <taxon>Flavobacteriales</taxon>
        <taxon>Flavobacteriaceae</taxon>
        <taxon>Flavobacterium</taxon>
    </lineage>
</organism>
<dbReference type="Proteomes" id="UP001597480">
    <property type="component" value="Unassembled WGS sequence"/>
</dbReference>
<comment type="caution">
    <text evidence="2">The sequence shown here is derived from an EMBL/GenBank/DDBJ whole genome shotgun (WGS) entry which is preliminary data.</text>
</comment>
<dbReference type="RefSeq" id="WP_379821114.1">
    <property type="nucleotide sequence ID" value="NZ_JBHUMD010000026.1"/>
</dbReference>
<dbReference type="EMBL" id="JBHUMD010000026">
    <property type="protein sequence ID" value="MFD2602683.1"/>
    <property type="molecule type" value="Genomic_DNA"/>
</dbReference>
<name>A0ABW5NVR9_9FLAO</name>
<feature type="chain" id="PRO_5047305977" evidence="1">
    <location>
        <begin position="24"/>
        <end position="407"/>
    </location>
</feature>
<evidence type="ECO:0000313" key="3">
    <source>
        <dbReference type="Proteomes" id="UP001597480"/>
    </source>
</evidence>
<feature type="signal peptide" evidence="1">
    <location>
        <begin position="1"/>
        <end position="23"/>
    </location>
</feature>
<evidence type="ECO:0000256" key="1">
    <source>
        <dbReference type="SAM" id="SignalP"/>
    </source>
</evidence>
<gene>
    <name evidence="2" type="ORF">ACFSR3_11500</name>
</gene>
<dbReference type="InterPro" id="IPR032331">
    <property type="entry name" value="DUF4856"/>
</dbReference>
<keyword evidence="3" id="KW-1185">Reference proteome</keyword>
<proteinExistence type="predicted"/>
<protein>
    <submittedName>
        <fullName evidence="2">DUF4856 domain-containing protein</fullName>
    </submittedName>
</protein>
<keyword evidence="1" id="KW-0732">Signal</keyword>
<reference evidence="3" key="1">
    <citation type="journal article" date="2019" name="Int. J. Syst. Evol. Microbiol.">
        <title>The Global Catalogue of Microorganisms (GCM) 10K type strain sequencing project: providing services to taxonomists for standard genome sequencing and annotation.</title>
        <authorList>
            <consortium name="The Broad Institute Genomics Platform"/>
            <consortium name="The Broad Institute Genome Sequencing Center for Infectious Disease"/>
            <person name="Wu L."/>
            <person name="Ma J."/>
        </authorList>
    </citation>
    <scope>NUCLEOTIDE SEQUENCE [LARGE SCALE GENOMIC DNA]</scope>
    <source>
        <strain evidence="3">KCTC 42107</strain>
    </source>
</reference>
<dbReference type="Pfam" id="PF16148">
    <property type="entry name" value="DUF4856"/>
    <property type="match status" value="1"/>
</dbReference>
<accession>A0ABW5NVR9</accession>
<evidence type="ECO:0000313" key="2">
    <source>
        <dbReference type="EMBL" id="MFD2602683.1"/>
    </source>
</evidence>